<proteinExistence type="predicted"/>
<dbReference type="PANTHER" id="PTHR42696">
    <property type="entry name" value="ASPARTATE AMMONIA-LYASE"/>
    <property type="match status" value="1"/>
</dbReference>
<dbReference type="InterPro" id="IPR022761">
    <property type="entry name" value="Fumarate_lyase_N"/>
</dbReference>
<evidence type="ECO:0000313" key="2">
    <source>
        <dbReference type="EMBL" id="SMD07879.1"/>
    </source>
</evidence>
<sequence length="465" mass="49382">MTPTRTEIDSLGPRSLPQSCVFGVSTLRATENFRISGRTIGDEPEFIRALAHIKRAAACANRDLGVLDADIAHALISAADAIISGEHADAFPVNMLEGSGGTSINMNINEVLANLALDKLGHDRGQYDVVSPNDHVNRGQSTNDVVPAAVKIAVHAKAQDLLASLSHLQSALAEKAVEFDDVLRIGRTCMQAAQPMRLGQAFGGYAASLGRLTEKLTLACDDLLTLPLGGTAIGTGLGAAPGFREQVFNHLGQAIEKPVRPPDDAFDAMQNADTFARVSSEIRISAEVIGKIASDLIMLSAGANSGVGEVLLPTVQPGSSIMPGKINPVMPMMVQQVAFAVVGNDAAVSLAALNGQLEINHFEPIIASRMFDSIDLLTRSARLFADGCIAGLKANRAQSLKNLMDSSAMATIFVDRLGYASVAEIVKLALVEERPFVRLAIERGWLSEDEVIKILNDSTRRMEAV</sequence>
<dbReference type="Pfam" id="PF00206">
    <property type="entry name" value="Lyase_1"/>
    <property type="match status" value="1"/>
</dbReference>
<dbReference type="Gene3D" id="1.10.275.10">
    <property type="entry name" value="Fumarase/aspartase (N-terminal domain)"/>
    <property type="match status" value="1"/>
</dbReference>
<dbReference type="InterPro" id="IPR051546">
    <property type="entry name" value="Aspartate_Ammonia-Lyase"/>
</dbReference>
<dbReference type="NCBIfam" id="NF008909">
    <property type="entry name" value="PRK12273.1"/>
    <property type="match status" value="1"/>
</dbReference>
<gene>
    <name evidence="2" type="ORF">SAMN06295998_1273</name>
</gene>
<dbReference type="OrthoDB" id="9802809at2"/>
<dbReference type="InterPro" id="IPR008948">
    <property type="entry name" value="L-Aspartase-like"/>
</dbReference>
<reference evidence="2 3" key="1">
    <citation type="submission" date="2017-04" db="EMBL/GenBank/DDBJ databases">
        <authorList>
            <person name="Afonso C.L."/>
            <person name="Miller P.J."/>
            <person name="Scott M.A."/>
            <person name="Spackman E."/>
            <person name="Goraichik I."/>
            <person name="Dimitrov K.M."/>
            <person name="Suarez D.L."/>
            <person name="Swayne D.E."/>
        </authorList>
    </citation>
    <scope>NUCLEOTIDE SEQUENCE [LARGE SCALE GENOMIC DNA]</scope>
    <source>
        <strain evidence="2 3">CGMCC 1.12644</strain>
    </source>
</reference>
<dbReference type="InterPro" id="IPR024083">
    <property type="entry name" value="Fumarase/histidase_N"/>
</dbReference>
<dbReference type="GO" id="GO:0006531">
    <property type="term" value="P:aspartate metabolic process"/>
    <property type="evidence" value="ECO:0007669"/>
    <property type="project" value="TreeGrafter"/>
</dbReference>
<dbReference type="AlphaFoldDB" id="A0A1W2EDT2"/>
<organism evidence="2 3">
    <name type="scientific">Primorskyibacter flagellatus</name>
    <dbReference type="NCBI Taxonomy" id="1387277"/>
    <lineage>
        <taxon>Bacteria</taxon>
        <taxon>Pseudomonadati</taxon>
        <taxon>Pseudomonadota</taxon>
        <taxon>Alphaproteobacteria</taxon>
        <taxon>Rhodobacterales</taxon>
        <taxon>Roseobacteraceae</taxon>
        <taxon>Primorskyibacter</taxon>
    </lineage>
</organism>
<dbReference type="Gene3D" id="1.10.40.30">
    <property type="entry name" value="Fumarase/aspartase (C-terminal domain)"/>
    <property type="match status" value="1"/>
</dbReference>
<dbReference type="InterPro" id="IPR020557">
    <property type="entry name" value="Fumarate_lyase_CS"/>
</dbReference>
<dbReference type="EMBL" id="FWYD01000027">
    <property type="protein sequence ID" value="SMD07879.1"/>
    <property type="molecule type" value="Genomic_DNA"/>
</dbReference>
<dbReference type="PRINTS" id="PR00145">
    <property type="entry name" value="ARGSUCLYASE"/>
</dbReference>
<dbReference type="Gene3D" id="1.20.200.10">
    <property type="entry name" value="Fumarase/aspartase (Central domain)"/>
    <property type="match status" value="1"/>
</dbReference>
<protein>
    <submittedName>
        <fullName evidence="2">Aspartate ammonia-lyase</fullName>
    </submittedName>
</protein>
<dbReference type="GO" id="GO:0008797">
    <property type="term" value="F:aspartate ammonia-lyase activity"/>
    <property type="evidence" value="ECO:0007669"/>
    <property type="project" value="TreeGrafter"/>
</dbReference>
<feature type="domain" description="Fumarate lyase N-terminal" evidence="1">
    <location>
        <begin position="17"/>
        <end position="343"/>
    </location>
</feature>
<evidence type="ECO:0000313" key="3">
    <source>
        <dbReference type="Proteomes" id="UP000192330"/>
    </source>
</evidence>
<dbReference type="STRING" id="1387277.SAMN06295998_1273"/>
<evidence type="ECO:0000259" key="1">
    <source>
        <dbReference type="Pfam" id="PF00206"/>
    </source>
</evidence>
<dbReference type="SUPFAM" id="SSF48557">
    <property type="entry name" value="L-aspartase-like"/>
    <property type="match status" value="1"/>
</dbReference>
<dbReference type="PROSITE" id="PS00163">
    <property type="entry name" value="FUMARATE_LYASES"/>
    <property type="match status" value="1"/>
</dbReference>
<dbReference type="PANTHER" id="PTHR42696:SF2">
    <property type="entry name" value="ASPARTATE AMMONIA-LYASE"/>
    <property type="match status" value="1"/>
</dbReference>
<accession>A0A1W2EDT2</accession>
<dbReference type="GO" id="GO:0005829">
    <property type="term" value="C:cytosol"/>
    <property type="evidence" value="ECO:0007669"/>
    <property type="project" value="TreeGrafter"/>
</dbReference>
<dbReference type="Proteomes" id="UP000192330">
    <property type="component" value="Unassembled WGS sequence"/>
</dbReference>
<dbReference type="RefSeq" id="WP_084354825.1">
    <property type="nucleotide sequence ID" value="NZ_FWYD01000027.1"/>
</dbReference>
<keyword evidence="2" id="KW-0456">Lyase</keyword>
<name>A0A1W2EDT2_9RHOB</name>
<dbReference type="PRINTS" id="PR00149">
    <property type="entry name" value="FUMRATELYASE"/>
</dbReference>
<dbReference type="InterPro" id="IPR000362">
    <property type="entry name" value="Fumarate_lyase_fam"/>
</dbReference>
<keyword evidence="3" id="KW-1185">Reference proteome</keyword>